<dbReference type="Proteomes" id="UP000222888">
    <property type="component" value="Segment"/>
</dbReference>
<accession>A0A0U4IJP3</accession>
<protein>
    <submittedName>
        <fullName evidence="1">Uncharacterized protein</fullName>
    </submittedName>
</protein>
<dbReference type="EMBL" id="KU160641">
    <property type="protein sequence ID" value="ALY08634.1"/>
    <property type="molecule type" value="Genomic_DNA"/>
</dbReference>
<organism evidence="1 2">
    <name type="scientific">Arthrobacter phage CapnMurica</name>
    <dbReference type="NCBI Taxonomy" id="1772294"/>
    <lineage>
        <taxon>Viruses</taxon>
        <taxon>Duplodnaviria</taxon>
        <taxon>Heunggongvirae</taxon>
        <taxon>Uroviricota</taxon>
        <taxon>Caudoviricetes</taxon>
        <taxon>Gordonvirus</taxon>
        <taxon>Gordonvirus captnmurica</taxon>
    </lineage>
</organism>
<dbReference type="GeneID" id="40079287"/>
<reference evidence="1 2" key="1">
    <citation type="submission" date="2015-11" db="EMBL/GenBank/DDBJ databases">
        <authorList>
            <person name="Amegashie A.K."/>
            <person name="Borst K.R."/>
            <person name="Casazza W.J."/>
            <person name="Chen K.H."/>
            <person name="Evans D.R."/>
            <person name="Huang J."/>
            <person name="Kaku B.M."/>
            <person name="Khetarpal S.K."/>
            <person name="Keifer M.E."/>
            <person name="Kolev H.M."/>
            <person name="McDonald H.N."/>
            <person name="Nkangabwa M.S."/>
            <person name="Rickstrew G.A."/>
            <person name="Schlossman J.R."/>
            <person name="Tender C.M."/>
            <person name="Thomas C.G."/>
            <person name="Vanderveen L.N."/>
            <person name="Varma R.N."/>
            <person name="Wong N."/>
            <person name="Zhang C.W."/>
            <person name="Cutting C.L."/>
            <person name="Davison P.A."/>
            <person name="Braun M.A."/>
            <person name="Lopez A.J."/>
            <person name="Jarvik J.W."/>
            <person name="Bradley K.W."/>
            <person name="Asai D.J."/>
            <person name="Bowman C.A."/>
            <person name="Russell D.A."/>
            <person name="Pope W.H."/>
            <person name="Jacobs-Sera D."/>
            <person name="Hendrix R.W."/>
            <person name="Hatfull G.F."/>
        </authorList>
    </citation>
    <scope>NUCLEOTIDE SEQUENCE [LARGE SCALE GENOMIC DNA]</scope>
</reference>
<dbReference type="RefSeq" id="YP_009603407.1">
    <property type="nucleotide sequence ID" value="NC_041951.1"/>
</dbReference>
<evidence type="ECO:0000313" key="2">
    <source>
        <dbReference type="Proteomes" id="UP000222888"/>
    </source>
</evidence>
<sequence>MFKFVNSNENEGLNKAIDAAILKLATTTPGTEEHRAVLDEIERLHKLKAPAKEPRKRVSPDALIGAVASIAGIVLVANAEHVGAFTSKAFSIIPKPKI</sequence>
<keyword evidence="2" id="KW-1185">Reference proteome</keyword>
<evidence type="ECO:0000313" key="1">
    <source>
        <dbReference type="EMBL" id="ALY08634.1"/>
    </source>
</evidence>
<dbReference type="OrthoDB" id="33117at10239"/>
<proteinExistence type="predicted"/>
<dbReference type="KEGG" id="vg:40079287"/>
<name>A0A0U4IJP3_9CAUD</name>
<gene>
    <name evidence="1" type="primary">34</name>
    <name evidence="1" type="ORF">CAPNMURICA_34</name>
</gene>